<reference evidence="3 4" key="1">
    <citation type="submission" date="2019-01" db="EMBL/GenBank/DDBJ databases">
        <title>Complete genome sequence of Cohnella hallensis HS21 isolated from Korean fir (Abies koreana) rhizospheric soil.</title>
        <authorList>
            <person name="Jiang L."/>
            <person name="Kang S.W."/>
            <person name="Kim S."/>
            <person name="Jung J."/>
            <person name="Kim C.Y."/>
            <person name="Kim D.H."/>
            <person name="Kim S.W."/>
            <person name="Lee J."/>
        </authorList>
    </citation>
    <scope>NUCLEOTIDE SEQUENCE [LARGE SCALE GENOMIC DNA]</scope>
    <source>
        <strain evidence="3 4">HS21</strain>
    </source>
</reference>
<dbReference type="PANTHER" id="PTHR43569">
    <property type="entry name" value="AMIDOHYDROLASE"/>
    <property type="match status" value="1"/>
</dbReference>
<dbReference type="RefSeq" id="WP_130607438.1">
    <property type="nucleotide sequence ID" value="NZ_AP019400.1"/>
</dbReference>
<feature type="domain" description="Amidohydrolase-related" evidence="2">
    <location>
        <begin position="8"/>
        <end position="280"/>
    </location>
</feature>
<dbReference type="Gene3D" id="3.20.20.140">
    <property type="entry name" value="Metal-dependent hydrolases"/>
    <property type="match status" value="1"/>
</dbReference>
<dbReference type="PANTHER" id="PTHR43569:SF2">
    <property type="entry name" value="AMIDOHYDROLASE-RELATED DOMAIN-CONTAINING PROTEIN"/>
    <property type="match status" value="1"/>
</dbReference>
<keyword evidence="3" id="KW-0378">Hydrolase</keyword>
<organism evidence="3 4">
    <name type="scientific">Cohnella abietis</name>
    <dbReference type="NCBI Taxonomy" id="2507935"/>
    <lineage>
        <taxon>Bacteria</taxon>
        <taxon>Bacillati</taxon>
        <taxon>Bacillota</taxon>
        <taxon>Bacilli</taxon>
        <taxon>Bacillales</taxon>
        <taxon>Paenibacillaceae</taxon>
        <taxon>Cohnella</taxon>
    </lineage>
</organism>
<accession>A0A3T1D407</accession>
<evidence type="ECO:0000256" key="1">
    <source>
        <dbReference type="ARBA" id="ARBA00038310"/>
    </source>
</evidence>
<dbReference type="AlphaFoldDB" id="A0A3T1D407"/>
<dbReference type="InterPro" id="IPR006680">
    <property type="entry name" value="Amidohydro-rel"/>
</dbReference>
<proteinExistence type="inferred from homology"/>
<dbReference type="SUPFAM" id="SSF51556">
    <property type="entry name" value="Metallo-dependent hydrolases"/>
    <property type="match status" value="1"/>
</dbReference>
<dbReference type="KEGG" id="cohn:KCTCHS21_21140"/>
<dbReference type="GO" id="GO:0016787">
    <property type="term" value="F:hydrolase activity"/>
    <property type="evidence" value="ECO:0007669"/>
    <property type="project" value="UniProtKB-KW"/>
</dbReference>
<evidence type="ECO:0000313" key="4">
    <source>
        <dbReference type="Proteomes" id="UP000289856"/>
    </source>
</evidence>
<evidence type="ECO:0000313" key="3">
    <source>
        <dbReference type="EMBL" id="BBI32715.1"/>
    </source>
</evidence>
<dbReference type="InterPro" id="IPR032466">
    <property type="entry name" value="Metal_Hydrolase"/>
</dbReference>
<dbReference type="Pfam" id="PF04909">
    <property type="entry name" value="Amidohydro_2"/>
    <property type="match status" value="1"/>
</dbReference>
<dbReference type="InterPro" id="IPR052350">
    <property type="entry name" value="Metallo-dep_Lactonases"/>
</dbReference>
<name>A0A3T1D407_9BACL</name>
<sequence length="292" mass="33041">MYRQNKIIDAHQHYWQISRGDYGWLTPELKLLYRDYMPGDLASLLHKHGVTGTIAVQAASTVAETEFLLALSERHKELLGVVGWIDLDSDDIMETIRRLNRHSKLVGIRPMLQKLLETDGILSSRVIRHLQLLAEAGISLDVVVESEQLPCIVSMLIKVPKLRIVLNHLGSPDVKRPEAFADWAECISAISCHPKAMCKISGMITLADGYDPARLKPYVNHVLHAFGTHRAMFGSDWPVALLAGGYDEVIRLFWNSLPEGLSQDDVDRITWRNAEHFYRIEERLALMDKGEA</sequence>
<comment type="similarity">
    <text evidence="1">Belongs to the metallo-dependent hydrolases superfamily.</text>
</comment>
<gene>
    <name evidence="3" type="ORF">KCTCHS21_21140</name>
</gene>
<dbReference type="EMBL" id="AP019400">
    <property type="protein sequence ID" value="BBI32715.1"/>
    <property type="molecule type" value="Genomic_DNA"/>
</dbReference>
<protein>
    <submittedName>
        <fullName evidence="3">Hydrolase</fullName>
    </submittedName>
</protein>
<dbReference type="OrthoDB" id="5450317at2"/>
<evidence type="ECO:0000259" key="2">
    <source>
        <dbReference type="Pfam" id="PF04909"/>
    </source>
</evidence>
<dbReference type="Proteomes" id="UP000289856">
    <property type="component" value="Chromosome"/>
</dbReference>
<keyword evidence="4" id="KW-1185">Reference proteome</keyword>